<evidence type="ECO:0000313" key="2">
    <source>
        <dbReference type="Proteomes" id="UP001049176"/>
    </source>
</evidence>
<keyword evidence="2" id="KW-1185">Reference proteome</keyword>
<organism evidence="1 2">
    <name type="scientific">Marasmius oreades</name>
    <name type="common">fairy-ring Marasmius</name>
    <dbReference type="NCBI Taxonomy" id="181124"/>
    <lineage>
        <taxon>Eukaryota</taxon>
        <taxon>Fungi</taxon>
        <taxon>Dikarya</taxon>
        <taxon>Basidiomycota</taxon>
        <taxon>Agaricomycotina</taxon>
        <taxon>Agaricomycetes</taxon>
        <taxon>Agaricomycetidae</taxon>
        <taxon>Agaricales</taxon>
        <taxon>Marasmiineae</taxon>
        <taxon>Marasmiaceae</taxon>
        <taxon>Marasmius</taxon>
    </lineage>
</organism>
<dbReference type="EMBL" id="CM032183">
    <property type="protein sequence ID" value="KAG7094599.1"/>
    <property type="molecule type" value="Genomic_DNA"/>
</dbReference>
<dbReference type="Proteomes" id="UP001049176">
    <property type="component" value="Chromosome 3"/>
</dbReference>
<protein>
    <submittedName>
        <fullName evidence="1">Uncharacterized protein</fullName>
    </submittedName>
</protein>
<dbReference type="GeneID" id="66074500"/>
<comment type="caution">
    <text evidence="1">The sequence shown here is derived from an EMBL/GenBank/DDBJ whole genome shotgun (WGS) entry which is preliminary data.</text>
</comment>
<gene>
    <name evidence="1" type="ORF">E1B28_005424</name>
</gene>
<accession>A0A9P7S346</accession>
<proteinExistence type="predicted"/>
<dbReference type="AlphaFoldDB" id="A0A9P7S346"/>
<reference evidence="1" key="1">
    <citation type="journal article" date="2021" name="Genome Biol. Evol.">
        <title>The assembled and annotated genome of the fairy-ring fungus Marasmius oreades.</title>
        <authorList>
            <person name="Hiltunen M."/>
            <person name="Ament-Velasquez S.L."/>
            <person name="Johannesson H."/>
        </authorList>
    </citation>
    <scope>NUCLEOTIDE SEQUENCE</scope>
    <source>
        <strain evidence="1">03SP1</strain>
    </source>
</reference>
<dbReference type="RefSeq" id="XP_043011069.1">
    <property type="nucleotide sequence ID" value="XM_043149985.1"/>
</dbReference>
<dbReference type="KEGG" id="more:E1B28_005424"/>
<name>A0A9P7S346_9AGAR</name>
<sequence length="143" mass="16278">MPEAFVVVEASSSVGSTFILARLSSLPGYALPEICLFHRAFPRTPEGLVDFELLEKYDLSQVNWRISTHSLRVRVATLMLGYSTSNPPITPESDFLSLEGVPFCWKTVLSAAKMYWGRCGDHIVIHQQHDRWYFVLLFARRSV</sequence>
<evidence type="ECO:0000313" key="1">
    <source>
        <dbReference type="EMBL" id="KAG7094599.1"/>
    </source>
</evidence>